<evidence type="ECO:0000256" key="4">
    <source>
        <dbReference type="ARBA" id="ARBA00023136"/>
    </source>
</evidence>
<keyword evidence="2 6" id="KW-0812">Transmembrane</keyword>
<proteinExistence type="predicted"/>
<feature type="transmembrane region" description="Helical" evidence="6">
    <location>
        <begin position="192"/>
        <end position="209"/>
    </location>
</feature>
<dbReference type="GO" id="GO:0015189">
    <property type="term" value="F:L-lysine transmembrane transporter activity"/>
    <property type="evidence" value="ECO:0007669"/>
    <property type="project" value="TreeGrafter"/>
</dbReference>
<feature type="transmembrane region" description="Helical" evidence="6">
    <location>
        <begin position="304"/>
        <end position="331"/>
    </location>
</feature>
<feature type="transmembrane region" description="Helical" evidence="6">
    <location>
        <begin position="221"/>
        <end position="240"/>
    </location>
</feature>
<evidence type="ECO:0000256" key="1">
    <source>
        <dbReference type="ARBA" id="ARBA00004141"/>
    </source>
</evidence>
<dbReference type="GO" id="GO:0000064">
    <property type="term" value="F:L-ornithine transmembrane transporter activity"/>
    <property type="evidence" value="ECO:0007669"/>
    <property type="project" value="TreeGrafter"/>
</dbReference>
<dbReference type="InterPro" id="IPR029485">
    <property type="entry name" value="CAT_C"/>
</dbReference>
<comment type="subcellular location">
    <subcellularLocation>
        <location evidence="1">Membrane</location>
        <topology evidence="1">Multi-pass membrane protein</topology>
    </subcellularLocation>
</comment>
<keyword evidence="3 6" id="KW-1133">Transmembrane helix</keyword>
<dbReference type="EMBL" id="CAACVG010007148">
    <property type="protein sequence ID" value="VEN43877.1"/>
    <property type="molecule type" value="Genomic_DNA"/>
</dbReference>
<protein>
    <recommendedName>
        <fullName evidence="7">Cationic amino acid transporter C-terminal domain-containing protein</fullName>
    </recommendedName>
</protein>
<dbReference type="InterPro" id="IPR002293">
    <property type="entry name" value="AA/rel_permease1"/>
</dbReference>
<gene>
    <name evidence="8" type="ORF">CALMAC_LOCUS6876</name>
</gene>
<evidence type="ECO:0000256" key="6">
    <source>
        <dbReference type="SAM" id="Phobius"/>
    </source>
</evidence>
<feature type="transmembrane region" description="Helical" evidence="6">
    <location>
        <begin position="400"/>
        <end position="421"/>
    </location>
</feature>
<evidence type="ECO:0000259" key="7">
    <source>
        <dbReference type="Pfam" id="PF13906"/>
    </source>
</evidence>
<feature type="transmembrane region" description="Helical" evidence="6">
    <location>
        <begin position="87"/>
        <end position="112"/>
    </location>
</feature>
<dbReference type="OrthoDB" id="3900342at2759"/>
<feature type="domain" description="Cationic amino acid transporter C-terminal" evidence="7">
    <location>
        <begin position="557"/>
        <end position="607"/>
    </location>
</feature>
<sequence>MVQIEKDTVNHTFTRKTPATGPHLQLRSNQIMASKIYQALKRRKRNEESDSTSELSRCLNLFDLTSLGVGATLGLGVYVLAGSVAKTVAGPAVCLSFLAAAIASAVAGLCYAEFAARVPRAGSAYVYSYVGVGEFVAFVIGWNLILEYVIGTASVARGLSNYIDALADKKIRDALTQWLPMDVEFMSSYPDFFSFAFVMFFTALLAFGVKESTTLNNIFTVLNLATICIVIVAGAIKADIGNWKILPESIPQEYRSAAGAGGFLPFGVSGVMAGAAKCFYGFVGFDSVATTGEEAKNPQRDIPLAIVLSLTVIFLAYFGISTVLTMVWPYYLQDPDAPLPFVFEQLGWTVIKWIVTVGAIFALFTSLLGAMFPLPRVVYAMSSDGLIFKPLAKVNHKTKTPLFATVVSGILSGIMAVLFNLDQLIDMMSIGTLLAYTIVAVSVLIMRYQVNETESAYPDITMTKIEETVEESLLHKFKFVFNLNNNKYPSSETYSVVSWSISLFSIFTTLFCLVVNVGKNIMSEPFFVLALVIAGTAMLISLVVIGRQPTVDEKLSFKVPLVPLIPCLSVLFNIYLMLQLDLHTWIRFLVWLLIGFLIYFFYGITHSEENPNKKTEGPISYPEAVSKDTKF</sequence>
<dbReference type="Proteomes" id="UP000410492">
    <property type="component" value="Unassembled WGS sequence"/>
</dbReference>
<dbReference type="PIRSF" id="PIRSF006060">
    <property type="entry name" value="AA_transporter"/>
    <property type="match status" value="1"/>
</dbReference>
<evidence type="ECO:0000256" key="5">
    <source>
        <dbReference type="SAM" id="MobiDB-lite"/>
    </source>
</evidence>
<feature type="transmembrane region" description="Helical" evidence="6">
    <location>
        <begin position="557"/>
        <end position="578"/>
    </location>
</feature>
<organism evidence="8 9">
    <name type="scientific">Callosobruchus maculatus</name>
    <name type="common">Southern cowpea weevil</name>
    <name type="synonym">Pulse bruchid</name>
    <dbReference type="NCBI Taxonomy" id="64391"/>
    <lineage>
        <taxon>Eukaryota</taxon>
        <taxon>Metazoa</taxon>
        <taxon>Ecdysozoa</taxon>
        <taxon>Arthropoda</taxon>
        <taxon>Hexapoda</taxon>
        <taxon>Insecta</taxon>
        <taxon>Pterygota</taxon>
        <taxon>Neoptera</taxon>
        <taxon>Endopterygota</taxon>
        <taxon>Coleoptera</taxon>
        <taxon>Polyphaga</taxon>
        <taxon>Cucujiformia</taxon>
        <taxon>Chrysomeloidea</taxon>
        <taxon>Chrysomelidae</taxon>
        <taxon>Bruchinae</taxon>
        <taxon>Bruchini</taxon>
        <taxon>Callosobruchus</taxon>
    </lineage>
</organism>
<feature type="transmembrane region" description="Helical" evidence="6">
    <location>
        <begin position="496"/>
        <end position="519"/>
    </location>
</feature>
<evidence type="ECO:0000313" key="9">
    <source>
        <dbReference type="Proteomes" id="UP000410492"/>
    </source>
</evidence>
<name>A0A653C7K3_CALMS</name>
<dbReference type="Gene3D" id="1.20.1740.10">
    <property type="entry name" value="Amino acid/polyamine transporter I"/>
    <property type="match status" value="2"/>
</dbReference>
<keyword evidence="9" id="KW-1185">Reference proteome</keyword>
<reference evidence="8 9" key="1">
    <citation type="submission" date="2019-01" db="EMBL/GenBank/DDBJ databases">
        <authorList>
            <person name="Sayadi A."/>
        </authorList>
    </citation>
    <scope>NUCLEOTIDE SEQUENCE [LARGE SCALE GENOMIC DNA]</scope>
</reference>
<dbReference type="PANTHER" id="PTHR43243:SF95">
    <property type="entry name" value="LD37241P"/>
    <property type="match status" value="1"/>
</dbReference>
<dbReference type="FunFam" id="1.20.1740.10:FF:000050">
    <property type="entry name" value="MGC157082 protein"/>
    <property type="match status" value="1"/>
</dbReference>
<feature type="region of interest" description="Disordered" evidence="5">
    <location>
        <begin position="611"/>
        <end position="631"/>
    </location>
</feature>
<feature type="transmembrane region" description="Helical" evidence="6">
    <location>
        <begin position="124"/>
        <end position="145"/>
    </location>
</feature>
<feature type="transmembrane region" description="Helical" evidence="6">
    <location>
        <begin position="61"/>
        <end position="81"/>
    </location>
</feature>
<feature type="transmembrane region" description="Helical" evidence="6">
    <location>
        <begin position="351"/>
        <end position="379"/>
    </location>
</feature>
<dbReference type="GO" id="GO:0005886">
    <property type="term" value="C:plasma membrane"/>
    <property type="evidence" value="ECO:0007669"/>
    <property type="project" value="TreeGrafter"/>
</dbReference>
<dbReference type="Pfam" id="PF13906">
    <property type="entry name" value="AA_permease_C"/>
    <property type="match status" value="1"/>
</dbReference>
<evidence type="ECO:0000256" key="3">
    <source>
        <dbReference type="ARBA" id="ARBA00022989"/>
    </source>
</evidence>
<dbReference type="GO" id="GO:0061459">
    <property type="term" value="F:L-arginine transmembrane transporter activity"/>
    <property type="evidence" value="ECO:0007669"/>
    <property type="project" value="TreeGrafter"/>
</dbReference>
<feature type="transmembrane region" description="Helical" evidence="6">
    <location>
        <begin position="260"/>
        <end position="283"/>
    </location>
</feature>
<accession>A0A653C7K3</accession>
<evidence type="ECO:0000313" key="8">
    <source>
        <dbReference type="EMBL" id="VEN43877.1"/>
    </source>
</evidence>
<feature type="transmembrane region" description="Helical" evidence="6">
    <location>
        <begin position="427"/>
        <end position="446"/>
    </location>
</feature>
<dbReference type="Pfam" id="PF13520">
    <property type="entry name" value="AA_permease_2"/>
    <property type="match status" value="1"/>
</dbReference>
<keyword evidence="4 6" id="KW-0472">Membrane</keyword>
<feature type="transmembrane region" description="Helical" evidence="6">
    <location>
        <begin position="525"/>
        <end position="545"/>
    </location>
</feature>
<dbReference type="PANTHER" id="PTHR43243">
    <property type="entry name" value="INNER MEMBRANE TRANSPORTER YGJI-RELATED"/>
    <property type="match status" value="1"/>
</dbReference>
<dbReference type="GO" id="GO:0097638">
    <property type="term" value="P:L-arginine import across plasma membrane"/>
    <property type="evidence" value="ECO:0007669"/>
    <property type="project" value="TreeGrafter"/>
</dbReference>
<feature type="transmembrane region" description="Helical" evidence="6">
    <location>
        <begin position="584"/>
        <end position="604"/>
    </location>
</feature>
<evidence type="ECO:0000256" key="2">
    <source>
        <dbReference type="ARBA" id="ARBA00022692"/>
    </source>
</evidence>
<dbReference type="AlphaFoldDB" id="A0A653C7K3"/>